<dbReference type="PANTHER" id="PTHR36045">
    <property type="entry name" value="OS04G0558500 PROTEIN"/>
    <property type="match status" value="1"/>
</dbReference>
<reference evidence="1 2" key="1">
    <citation type="submission" date="2024-12" db="EMBL/GenBank/DDBJ databases">
        <title>The unique morphological basis and parallel evolutionary history of personate flowers in Penstemon.</title>
        <authorList>
            <person name="Depatie T.H."/>
            <person name="Wessinger C.A."/>
        </authorList>
    </citation>
    <scope>NUCLEOTIDE SEQUENCE [LARGE SCALE GENOMIC DNA]</scope>
    <source>
        <strain evidence="1">WTNN_2</strain>
        <tissue evidence="1">Leaf</tissue>
    </source>
</reference>
<keyword evidence="2" id="KW-1185">Reference proteome</keyword>
<evidence type="ECO:0000313" key="1">
    <source>
        <dbReference type="EMBL" id="KAL3814840.1"/>
    </source>
</evidence>
<dbReference type="AlphaFoldDB" id="A0ABD3RPI3"/>
<gene>
    <name evidence="1" type="ORF">ACJIZ3_016108</name>
</gene>
<dbReference type="EMBL" id="JBJXBP010000008">
    <property type="protein sequence ID" value="KAL3814840.1"/>
    <property type="molecule type" value="Genomic_DNA"/>
</dbReference>
<dbReference type="PANTHER" id="PTHR36045:SF2">
    <property type="entry name" value="OS04G0558500 PROTEIN"/>
    <property type="match status" value="1"/>
</dbReference>
<protein>
    <submittedName>
        <fullName evidence="1">Uncharacterized protein</fullName>
    </submittedName>
</protein>
<accession>A0ABD3RPI3</accession>
<proteinExistence type="predicted"/>
<organism evidence="1 2">
    <name type="scientific">Penstemon smallii</name>
    <dbReference type="NCBI Taxonomy" id="265156"/>
    <lineage>
        <taxon>Eukaryota</taxon>
        <taxon>Viridiplantae</taxon>
        <taxon>Streptophyta</taxon>
        <taxon>Embryophyta</taxon>
        <taxon>Tracheophyta</taxon>
        <taxon>Spermatophyta</taxon>
        <taxon>Magnoliopsida</taxon>
        <taxon>eudicotyledons</taxon>
        <taxon>Gunneridae</taxon>
        <taxon>Pentapetalae</taxon>
        <taxon>asterids</taxon>
        <taxon>lamiids</taxon>
        <taxon>Lamiales</taxon>
        <taxon>Plantaginaceae</taxon>
        <taxon>Cheloneae</taxon>
        <taxon>Penstemon</taxon>
    </lineage>
</organism>
<comment type="caution">
    <text evidence="1">The sequence shown here is derived from an EMBL/GenBank/DDBJ whole genome shotgun (WGS) entry which is preliminary data.</text>
</comment>
<sequence length="117" mass="13247">MAQRILEYRDTLPDQLSSTISSLLASQRPVLPTHLVQPESGPTQDLVRPVELENTALVIIEEPEEAEKIKLLKQKIASNASTMPTLLKRMREYMGRIDKLESSNGVIHPAFKRKRTN</sequence>
<dbReference type="Proteomes" id="UP001634393">
    <property type="component" value="Unassembled WGS sequence"/>
</dbReference>
<name>A0ABD3RPI3_9LAMI</name>
<evidence type="ECO:0000313" key="2">
    <source>
        <dbReference type="Proteomes" id="UP001634393"/>
    </source>
</evidence>